<evidence type="ECO:0000256" key="1">
    <source>
        <dbReference type="SAM" id="MobiDB-lite"/>
    </source>
</evidence>
<gene>
    <name evidence="2" type="ORF">B296_00001090</name>
</gene>
<organism evidence="2 3">
    <name type="scientific">Ensete ventricosum</name>
    <name type="common">Abyssinian banana</name>
    <name type="synonym">Musa ensete</name>
    <dbReference type="NCBI Taxonomy" id="4639"/>
    <lineage>
        <taxon>Eukaryota</taxon>
        <taxon>Viridiplantae</taxon>
        <taxon>Streptophyta</taxon>
        <taxon>Embryophyta</taxon>
        <taxon>Tracheophyta</taxon>
        <taxon>Spermatophyta</taxon>
        <taxon>Magnoliopsida</taxon>
        <taxon>Liliopsida</taxon>
        <taxon>Zingiberales</taxon>
        <taxon>Musaceae</taxon>
        <taxon>Ensete</taxon>
    </lineage>
</organism>
<evidence type="ECO:0000313" key="3">
    <source>
        <dbReference type="Proteomes" id="UP000287651"/>
    </source>
</evidence>
<proteinExistence type="predicted"/>
<evidence type="ECO:0000313" key="2">
    <source>
        <dbReference type="EMBL" id="RRT46618.1"/>
    </source>
</evidence>
<feature type="region of interest" description="Disordered" evidence="1">
    <location>
        <begin position="57"/>
        <end position="76"/>
    </location>
</feature>
<dbReference type="AlphaFoldDB" id="A0A426Y4A6"/>
<dbReference type="Proteomes" id="UP000287651">
    <property type="component" value="Unassembled WGS sequence"/>
</dbReference>
<name>A0A426Y4A6_ENSVE</name>
<comment type="caution">
    <text evidence="2">The sequence shown here is derived from an EMBL/GenBank/DDBJ whole genome shotgun (WGS) entry which is preliminary data.</text>
</comment>
<reference evidence="2 3" key="1">
    <citation type="journal article" date="2014" name="Agronomy (Basel)">
        <title>A Draft Genome Sequence for Ensete ventricosum, the Drought-Tolerant Tree Against Hunger.</title>
        <authorList>
            <person name="Harrison J."/>
            <person name="Moore K.A."/>
            <person name="Paszkiewicz K."/>
            <person name="Jones T."/>
            <person name="Grant M."/>
            <person name="Ambacheew D."/>
            <person name="Muzemil S."/>
            <person name="Studholme D.J."/>
        </authorList>
    </citation>
    <scope>NUCLEOTIDE SEQUENCE [LARGE SCALE GENOMIC DNA]</scope>
</reference>
<dbReference type="EMBL" id="AMZH03015068">
    <property type="protein sequence ID" value="RRT46618.1"/>
    <property type="molecule type" value="Genomic_DNA"/>
</dbReference>
<accession>A0A426Y4A6</accession>
<feature type="region of interest" description="Disordered" evidence="1">
    <location>
        <begin position="1"/>
        <end position="33"/>
    </location>
</feature>
<protein>
    <submittedName>
        <fullName evidence="2">Uncharacterized protein</fullName>
    </submittedName>
</protein>
<sequence length="76" mass="7793">MVADREGQRLLRQQPSKEQGGATVVARGGGGRKGATVATTMVVVATVGYSCEQNTVAGNIGGTARSSRRQMGAEVD</sequence>